<name>A0AA35RPM3_GEOBA</name>
<protein>
    <submittedName>
        <fullName evidence="1">RING-box protein 1A</fullName>
    </submittedName>
</protein>
<feature type="non-terminal residue" evidence="1">
    <location>
        <position position="1"/>
    </location>
</feature>
<dbReference type="AlphaFoldDB" id="A0AA35RPM3"/>
<organism evidence="1 2">
    <name type="scientific">Geodia barretti</name>
    <name type="common">Barrett's horny sponge</name>
    <dbReference type="NCBI Taxonomy" id="519541"/>
    <lineage>
        <taxon>Eukaryota</taxon>
        <taxon>Metazoa</taxon>
        <taxon>Porifera</taxon>
        <taxon>Demospongiae</taxon>
        <taxon>Heteroscleromorpha</taxon>
        <taxon>Tetractinellida</taxon>
        <taxon>Astrophorina</taxon>
        <taxon>Geodiidae</taxon>
        <taxon>Geodia</taxon>
    </lineage>
</organism>
<reference evidence="1" key="1">
    <citation type="submission" date="2023-03" db="EMBL/GenBank/DDBJ databases">
        <authorList>
            <person name="Steffen K."/>
            <person name="Cardenas P."/>
        </authorList>
    </citation>
    <scope>NUCLEOTIDE SEQUENCE</scope>
</reference>
<evidence type="ECO:0000313" key="1">
    <source>
        <dbReference type="EMBL" id="CAI8015440.1"/>
    </source>
</evidence>
<sequence length="89" mass="9861">TTRVPRLTRTPSKRACCSVFAGLSLRVLSTSTMAEGMEVEAAPAIRDKKRFEVKKWNAVALWAWGESGCWGIVVCKQFRLCSVSPDLTL</sequence>
<comment type="caution">
    <text evidence="1">The sequence shown here is derived from an EMBL/GenBank/DDBJ whole genome shotgun (WGS) entry which is preliminary data.</text>
</comment>
<proteinExistence type="predicted"/>
<evidence type="ECO:0000313" key="2">
    <source>
        <dbReference type="Proteomes" id="UP001174909"/>
    </source>
</evidence>
<accession>A0AA35RPM3</accession>
<keyword evidence="2" id="KW-1185">Reference proteome</keyword>
<dbReference type="Proteomes" id="UP001174909">
    <property type="component" value="Unassembled WGS sequence"/>
</dbReference>
<dbReference type="EMBL" id="CASHTH010001443">
    <property type="protein sequence ID" value="CAI8015440.1"/>
    <property type="molecule type" value="Genomic_DNA"/>
</dbReference>
<gene>
    <name evidence="1" type="ORF">GBAR_LOCUS9563</name>
</gene>